<proteinExistence type="inferred from homology"/>
<dbReference type="HOGENOM" id="CLU_000604_1_23_11"/>
<dbReference type="eggNOG" id="COG4608">
    <property type="taxonomic scope" value="Bacteria"/>
</dbReference>
<feature type="compositionally biased region" description="Basic and acidic residues" evidence="5">
    <location>
        <begin position="49"/>
        <end position="60"/>
    </location>
</feature>
<dbReference type="PROSITE" id="PS00211">
    <property type="entry name" value="ABC_TRANSPORTER_1"/>
    <property type="match status" value="1"/>
</dbReference>
<dbReference type="GO" id="GO:0055085">
    <property type="term" value="P:transmembrane transport"/>
    <property type="evidence" value="ECO:0007669"/>
    <property type="project" value="UniProtKB-ARBA"/>
</dbReference>
<dbReference type="InterPro" id="IPR050319">
    <property type="entry name" value="ABC_transp_ATP-bind"/>
</dbReference>
<comment type="similarity">
    <text evidence="1">Belongs to the ABC transporter superfamily.</text>
</comment>
<dbReference type="InterPro" id="IPR013563">
    <property type="entry name" value="Oligopep_ABC_C"/>
</dbReference>
<evidence type="ECO:0000256" key="3">
    <source>
        <dbReference type="ARBA" id="ARBA00022741"/>
    </source>
</evidence>
<dbReference type="PROSITE" id="PS50893">
    <property type="entry name" value="ABC_TRANSPORTER_2"/>
    <property type="match status" value="1"/>
</dbReference>
<feature type="domain" description="ABC transporter" evidence="6">
    <location>
        <begin position="67"/>
        <end position="313"/>
    </location>
</feature>
<keyword evidence="3" id="KW-0547">Nucleotide-binding</keyword>
<dbReference type="GO" id="GO:0005524">
    <property type="term" value="F:ATP binding"/>
    <property type="evidence" value="ECO:0007669"/>
    <property type="project" value="UniProtKB-KW"/>
</dbReference>
<sequence length="339" mass="36924">MRDVDPGAAATGRRRHGRLPPDRRTAPGWSTRQTGDRHHRGSRTTVRTGRQEHTMNDDSPRNGTSLLVVDGLRKTFRLPGGGTLTAADRVSFTLPEGGSVGIVGESGSGKSTVARMLAGLERPDAGTVTVNGRDRHTARRGGRSRRERLARAREIQMVFQDPYVSLDPRLTAGQCLRTALRLHGHPAVEDRVRSLLDRVGLGAREADARPHELSGGQRQRLAIARALAVDPRILVLDEAVAALDVSIQAQILQLLAEIREDTGVALVFVGHDLAVVQHITDETVVMRRGTVVEQGPTDRVLRTPRHAYTRLLLSSVPHQDWDPSDVVRARAGAARAEAV</sequence>
<protein>
    <submittedName>
        <fullName evidence="7">Oligopeptide/dipeptide ABC transporter</fullName>
    </submittedName>
</protein>
<dbReference type="InterPro" id="IPR003439">
    <property type="entry name" value="ABC_transporter-like_ATP-bd"/>
</dbReference>
<dbReference type="PANTHER" id="PTHR43776">
    <property type="entry name" value="TRANSPORT ATP-BINDING PROTEIN"/>
    <property type="match status" value="1"/>
</dbReference>
<dbReference type="EMBL" id="CM000950">
    <property type="protein sequence ID" value="EDY61803.1"/>
    <property type="molecule type" value="Genomic_DNA"/>
</dbReference>
<keyword evidence="8" id="KW-1185">Reference proteome</keyword>
<gene>
    <name evidence="7" type="ORF">SSDG_00118</name>
</gene>
<dbReference type="SMART" id="SM00382">
    <property type="entry name" value="AAA"/>
    <property type="match status" value="1"/>
</dbReference>
<evidence type="ECO:0000313" key="8">
    <source>
        <dbReference type="Proteomes" id="UP000002805"/>
    </source>
</evidence>
<organism evidence="7 8">
    <name type="scientific">Streptomyces pristinaespiralis (strain ATCC 25486 / DSM 40338 / CBS 914.69 / JCM 4507 / KCC S-0507 / NBRC 13074 / NRRL 2958 / 5647)</name>
    <dbReference type="NCBI Taxonomy" id="457429"/>
    <lineage>
        <taxon>Bacteria</taxon>
        <taxon>Bacillati</taxon>
        <taxon>Actinomycetota</taxon>
        <taxon>Actinomycetes</taxon>
        <taxon>Kitasatosporales</taxon>
        <taxon>Streptomycetaceae</taxon>
        <taxon>Streptomyces</taxon>
    </lineage>
</organism>
<dbReference type="GO" id="GO:0015833">
    <property type="term" value="P:peptide transport"/>
    <property type="evidence" value="ECO:0007669"/>
    <property type="project" value="InterPro"/>
</dbReference>
<dbReference type="Pfam" id="PF00005">
    <property type="entry name" value="ABC_tran"/>
    <property type="match status" value="1"/>
</dbReference>
<evidence type="ECO:0000256" key="4">
    <source>
        <dbReference type="ARBA" id="ARBA00022840"/>
    </source>
</evidence>
<dbReference type="PRINTS" id="PR01868">
    <property type="entry name" value="ABCEFAMILY"/>
</dbReference>
<accession>B5H4P2</accession>
<feature type="region of interest" description="Disordered" evidence="5">
    <location>
        <begin position="1"/>
        <end position="64"/>
    </location>
</feature>
<dbReference type="InterPro" id="IPR017871">
    <property type="entry name" value="ABC_transporter-like_CS"/>
</dbReference>
<keyword evidence="2" id="KW-0813">Transport</keyword>
<evidence type="ECO:0000256" key="5">
    <source>
        <dbReference type="SAM" id="MobiDB-lite"/>
    </source>
</evidence>
<dbReference type="InterPro" id="IPR003593">
    <property type="entry name" value="AAA+_ATPase"/>
</dbReference>
<dbReference type="Proteomes" id="UP000002805">
    <property type="component" value="Chromosome"/>
</dbReference>
<dbReference type="AlphaFoldDB" id="B5H4P2"/>
<evidence type="ECO:0000259" key="6">
    <source>
        <dbReference type="PROSITE" id="PS50893"/>
    </source>
</evidence>
<name>B5H4P2_STRE2</name>
<dbReference type="InterPro" id="IPR027417">
    <property type="entry name" value="P-loop_NTPase"/>
</dbReference>
<dbReference type="SUPFAM" id="SSF52540">
    <property type="entry name" value="P-loop containing nucleoside triphosphate hydrolases"/>
    <property type="match status" value="1"/>
</dbReference>
<evidence type="ECO:0000313" key="7">
    <source>
        <dbReference type="EMBL" id="EDY61803.1"/>
    </source>
</evidence>
<dbReference type="GO" id="GO:0016887">
    <property type="term" value="F:ATP hydrolysis activity"/>
    <property type="evidence" value="ECO:0007669"/>
    <property type="project" value="InterPro"/>
</dbReference>
<evidence type="ECO:0000256" key="2">
    <source>
        <dbReference type="ARBA" id="ARBA00022448"/>
    </source>
</evidence>
<dbReference type="CDD" id="cd03257">
    <property type="entry name" value="ABC_NikE_OppD_transporters"/>
    <property type="match status" value="1"/>
</dbReference>
<dbReference type="Gene3D" id="3.40.50.300">
    <property type="entry name" value="P-loop containing nucleotide triphosphate hydrolases"/>
    <property type="match status" value="1"/>
</dbReference>
<dbReference type="InterPro" id="IPR013283">
    <property type="entry name" value="RLI1"/>
</dbReference>
<evidence type="ECO:0000256" key="1">
    <source>
        <dbReference type="ARBA" id="ARBA00005417"/>
    </source>
</evidence>
<dbReference type="PANTHER" id="PTHR43776:SF7">
    <property type="entry name" value="D,D-DIPEPTIDE TRANSPORT ATP-BINDING PROTEIN DDPF-RELATED"/>
    <property type="match status" value="1"/>
</dbReference>
<keyword evidence="4" id="KW-0067">ATP-binding</keyword>
<dbReference type="Pfam" id="PF08352">
    <property type="entry name" value="oligo_HPY"/>
    <property type="match status" value="1"/>
</dbReference>
<reference evidence="8" key="1">
    <citation type="submission" date="2008-02" db="EMBL/GenBank/DDBJ databases">
        <authorList>
            <consortium name="The Broad Institute Genome Sequencing Platform"/>
            <person name="Fischbach M."/>
            <person name="Ward D."/>
            <person name="Young S."/>
            <person name="Jaffe D."/>
            <person name="Gnerre S."/>
            <person name="Berlin A."/>
            <person name="Heiman D."/>
            <person name="Hepburn T."/>
            <person name="Sykes S."/>
            <person name="Alvarado L."/>
            <person name="Kodira C.D."/>
            <person name="Straight P."/>
            <person name="Clardy J."/>
            <person name="Hung D."/>
            <person name="Kolter R."/>
            <person name="Mekalanos J."/>
            <person name="Walker S."/>
            <person name="Walsh C.T."/>
            <person name="Lander E."/>
            <person name="Galagan J."/>
            <person name="Nusbaum C."/>
            <person name="Birren B."/>
        </authorList>
    </citation>
    <scope>NUCLEOTIDE SEQUENCE [LARGE SCALE GENOMIC DNA]</scope>
    <source>
        <strain evidence="8">ATCC 25486 / DSM 40338 / CBS 914.69 / JCM 4507 / NBRC 13074 / NRRL 2958 / 5647</strain>
    </source>
</reference>
<reference evidence="8" key="2">
    <citation type="submission" date="2009-10" db="EMBL/GenBank/DDBJ databases">
        <title>The genome sequence of Streptomyces pristinaespiralis strain ATCC 25486.</title>
        <authorList>
            <consortium name="The Broad Institute Genome Sequencing Platform"/>
            <consortium name="Broad Institute Microbial Sequencing Center"/>
            <person name="Fischbach M."/>
            <person name="Godfrey P."/>
            <person name="Ward D."/>
            <person name="Young S."/>
            <person name="Zeng Q."/>
            <person name="Koehrsen M."/>
            <person name="Alvarado L."/>
            <person name="Berlin A.M."/>
            <person name="Bochicchio J."/>
            <person name="Borenstein D."/>
            <person name="Chapman S.B."/>
            <person name="Chen Z."/>
            <person name="Engels R."/>
            <person name="Freedman E."/>
            <person name="Gellesch M."/>
            <person name="Goldberg J."/>
            <person name="Griggs A."/>
            <person name="Gujja S."/>
            <person name="Heilman E.R."/>
            <person name="Heiman D.I."/>
            <person name="Hepburn T.A."/>
            <person name="Howarth C."/>
            <person name="Jen D."/>
            <person name="Larson L."/>
            <person name="Lewis B."/>
            <person name="Mehta T."/>
            <person name="Park D."/>
            <person name="Pearson M."/>
            <person name="Richards J."/>
            <person name="Roberts A."/>
            <person name="Saif S."/>
            <person name="Shea T.D."/>
            <person name="Shenoy N."/>
            <person name="Sisk P."/>
            <person name="Stolte C."/>
            <person name="Sykes S.N."/>
            <person name="Thomson T."/>
            <person name="Walk T."/>
            <person name="White J."/>
            <person name="Yandava C."/>
            <person name="Straight P."/>
            <person name="Clardy J."/>
            <person name="Hung D."/>
            <person name="Kolter R."/>
            <person name="Mekalanos J."/>
            <person name="Walker S."/>
            <person name="Walsh C.T."/>
            <person name="Wieland-Brown L.C."/>
            <person name="Haas B."/>
            <person name="Nusbaum C."/>
            <person name="Birren B."/>
        </authorList>
    </citation>
    <scope>NUCLEOTIDE SEQUENCE [LARGE SCALE GENOMIC DNA]</scope>
    <source>
        <strain evidence="8">ATCC 25486 / DSM 40338 / CBS 914.69 / JCM 4507 / NBRC 13074 / NRRL 2958 / 5647</strain>
    </source>
</reference>